<evidence type="ECO:0000313" key="1">
    <source>
        <dbReference type="EMBL" id="SEM17277.1"/>
    </source>
</evidence>
<keyword evidence="2" id="KW-1185">Reference proteome</keyword>
<dbReference type="AlphaFoldDB" id="A0A1H7W8K3"/>
<organism evidence="1 2">
    <name type="scientific">Bosea lupini</name>
    <dbReference type="NCBI Taxonomy" id="1036779"/>
    <lineage>
        <taxon>Bacteria</taxon>
        <taxon>Pseudomonadati</taxon>
        <taxon>Pseudomonadota</taxon>
        <taxon>Alphaproteobacteria</taxon>
        <taxon>Hyphomicrobiales</taxon>
        <taxon>Boseaceae</taxon>
        <taxon>Bosea</taxon>
    </lineage>
</organism>
<sequence length="75" mass="8233">MRKDPRDRLIRALAAQLGAERETRAAIASAVANGQIDREVLLALLEDPIPAWSQEDLNRADRLAASAAHYREIAA</sequence>
<gene>
    <name evidence="1" type="ORF">SAMN04515666_10842</name>
</gene>
<protein>
    <submittedName>
        <fullName evidence="1">Uncharacterized protein</fullName>
    </submittedName>
</protein>
<proteinExistence type="predicted"/>
<reference evidence="2" key="1">
    <citation type="submission" date="2016-10" db="EMBL/GenBank/DDBJ databases">
        <authorList>
            <person name="Varghese N."/>
            <person name="Submissions S."/>
        </authorList>
    </citation>
    <scope>NUCLEOTIDE SEQUENCE [LARGE SCALE GENOMIC DNA]</scope>
    <source>
        <strain evidence="2">LMG 26383,CCUG 61248,R- 45681</strain>
    </source>
</reference>
<name>A0A1H7W8K3_9HYPH</name>
<dbReference type="Proteomes" id="UP000199664">
    <property type="component" value="Unassembled WGS sequence"/>
</dbReference>
<evidence type="ECO:0000313" key="2">
    <source>
        <dbReference type="Proteomes" id="UP000199664"/>
    </source>
</evidence>
<dbReference type="STRING" id="1036779.SAMN04515666_10842"/>
<accession>A0A1H7W8K3</accession>
<dbReference type="EMBL" id="FOAN01000008">
    <property type="protein sequence ID" value="SEM17277.1"/>
    <property type="molecule type" value="Genomic_DNA"/>
</dbReference>